<keyword evidence="2" id="KW-1185">Reference proteome</keyword>
<sequence length="73" mass="7961">MALRARRPASPVFCEPAVQIPVPVVEVLAPVDHALTPPPKDIRLVYTRKTKRGVQGEQPVQGDAHYGPSARPK</sequence>
<dbReference type="EMBL" id="CM042034">
    <property type="protein sequence ID" value="KAI3762826.1"/>
    <property type="molecule type" value="Genomic_DNA"/>
</dbReference>
<gene>
    <name evidence="1" type="ORF">L1987_53268</name>
</gene>
<organism evidence="1 2">
    <name type="scientific">Smallanthus sonchifolius</name>
    <dbReference type="NCBI Taxonomy" id="185202"/>
    <lineage>
        <taxon>Eukaryota</taxon>
        <taxon>Viridiplantae</taxon>
        <taxon>Streptophyta</taxon>
        <taxon>Embryophyta</taxon>
        <taxon>Tracheophyta</taxon>
        <taxon>Spermatophyta</taxon>
        <taxon>Magnoliopsida</taxon>
        <taxon>eudicotyledons</taxon>
        <taxon>Gunneridae</taxon>
        <taxon>Pentapetalae</taxon>
        <taxon>asterids</taxon>
        <taxon>campanulids</taxon>
        <taxon>Asterales</taxon>
        <taxon>Asteraceae</taxon>
        <taxon>Asteroideae</taxon>
        <taxon>Heliantheae alliance</taxon>
        <taxon>Millerieae</taxon>
        <taxon>Smallanthus</taxon>
    </lineage>
</organism>
<reference evidence="2" key="1">
    <citation type="journal article" date="2022" name="Mol. Ecol. Resour.">
        <title>The genomes of chicory, endive, great burdock and yacon provide insights into Asteraceae palaeo-polyploidization history and plant inulin production.</title>
        <authorList>
            <person name="Fan W."/>
            <person name="Wang S."/>
            <person name="Wang H."/>
            <person name="Wang A."/>
            <person name="Jiang F."/>
            <person name="Liu H."/>
            <person name="Zhao H."/>
            <person name="Xu D."/>
            <person name="Zhang Y."/>
        </authorList>
    </citation>
    <scope>NUCLEOTIDE SEQUENCE [LARGE SCALE GENOMIC DNA]</scope>
    <source>
        <strain evidence="2">cv. Yunnan</strain>
    </source>
</reference>
<name>A0ACB9EVT9_9ASTR</name>
<evidence type="ECO:0000313" key="2">
    <source>
        <dbReference type="Proteomes" id="UP001056120"/>
    </source>
</evidence>
<evidence type="ECO:0000313" key="1">
    <source>
        <dbReference type="EMBL" id="KAI3762826.1"/>
    </source>
</evidence>
<comment type="caution">
    <text evidence="1">The sequence shown here is derived from an EMBL/GenBank/DDBJ whole genome shotgun (WGS) entry which is preliminary data.</text>
</comment>
<accession>A0ACB9EVT9</accession>
<protein>
    <submittedName>
        <fullName evidence="1">Uncharacterized protein</fullName>
    </submittedName>
</protein>
<dbReference type="Proteomes" id="UP001056120">
    <property type="component" value="Linkage Group LG17"/>
</dbReference>
<reference evidence="1 2" key="2">
    <citation type="journal article" date="2022" name="Mol. Ecol. Resour.">
        <title>The genomes of chicory, endive, great burdock and yacon provide insights into Asteraceae paleo-polyploidization history and plant inulin production.</title>
        <authorList>
            <person name="Fan W."/>
            <person name="Wang S."/>
            <person name="Wang H."/>
            <person name="Wang A."/>
            <person name="Jiang F."/>
            <person name="Liu H."/>
            <person name="Zhao H."/>
            <person name="Xu D."/>
            <person name="Zhang Y."/>
        </authorList>
    </citation>
    <scope>NUCLEOTIDE SEQUENCE [LARGE SCALE GENOMIC DNA]</scope>
    <source>
        <strain evidence="2">cv. Yunnan</strain>
        <tissue evidence="1">Leaves</tissue>
    </source>
</reference>
<proteinExistence type="predicted"/>